<gene>
    <name evidence="2" type="ORF">F8O03_13950</name>
</gene>
<evidence type="ECO:0000256" key="1">
    <source>
        <dbReference type="SAM" id="Phobius"/>
    </source>
</evidence>
<sequence>MSPGTTRRPVTVVLLAGVLGVEAAILAAVTAFLVAETAAQEAKFLASSLALAGLALLGTVLLGLVAVSTLRLRAWVRGAAITWQIMQLAVAWVFLQGDLAVWVGWVLVAISLLGIVAAVHPATGRALRRDDDEAEARG</sequence>
<feature type="transmembrane region" description="Helical" evidence="1">
    <location>
        <begin position="12"/>
        <end position="33"/>
    </location>
</feature>
<keyword evidence="3" id="KW-1185">Reference proteome</keyword>
<comment type="caution">
    <text evidence="2">The sequence shown here is derived from an EMBL/GenBank/DDBJ whole genome shotgun (WGS) entry which is preliminary data.</text>
</comment>
<dbReference type="AlphaFoldDB" id="A0A7J5AYQ4"/>
<keyword evidence="1" id="KW-0812">Transmembrane</keyword>
<feature type="transmembrane region" description="Helical" evidence="1">
    <location>
        <begin position="45"/>
        <end position="67"/>
    </location>
</feature>
<protein>
    <submittedName>
        <fullName evidence="2">Uncharacterized protein</fullName>
    </submittedName>
</protein>
<proteinExistence type="predicted"/>
<evidence type="ECO:0000313" key="2">
    <source>
        <dbReference type="EMBL" id="KAB1636681.1"/>
    </source>
</evidence>
<feature type="transmembrane region" description="Helical" evidence="1">
    <location>
        <begin position="101"/>
        <end position="119"/>
    </location>
</feature>
<dbReference type="Proteomes" id="UP000490386">
    <property type="component" value="Unassembled WGS sequence"/>
</dbReference>
<accession>A0A7J5AYQ4</accession>
<name>A0A7J5AYQ4_9MICO</name>
<evidence type="ECO:0000313" key="3">
    <source>
        <dbReference type="Proteomes" id="UP000490386"/>
    </source>
</evidence>
<organism evidence="2 3">
    <name type="scientific">Pseudoclavibacter terrae</name>
    <dbReference type="NCBI Taxonomy" id="1530195"/>
    <lineage>
        <taxon>Bacteria</taxon>
        <taxon>Bacillati</taxon>
        <taxon>Actinomycetota</taxon>
        <taxon>Actinomycetes</taxon>
        <taxon>Micrococcales</taxon>
        <taxon>Microbacteriaceae</taxon>
        <taxon>Pseudoclavibacter</taxon>
    </lineage>
</organism>
<reference evidence="2 3" key="1">
    <citation type="submission" date="2019-09" db="EMBL/GenBank/DDBJ databases">
        <title>Phylogeny of genus Pseudoclavibacter and closely related genus.</title>
        <authorList>
            <person name="Li Y."/>
        </authorList>
    </citation>
    <scope>NUCLEOTIDE SEQUENCE [LARGE SCALE GENOMIC DNA]</scope>
    <source>
        <strain evidence="2 3">THG-MD12</strain>
    </source>
</reference>
<keyword evidence="1" id="KW-0472">Membrane</keyword>
<dbReference type="EMBL" id="WBJX01000005">
    <property type="protein sequence ID" value="KAB1636681.1"/>
    <property type="molecule type" value="Genomic_DNA"/>
</dbReference>
<dbReference type="OrthoDB" id="5125140at2"/>
<feature type="transmembrane region" description="Helical" evidence="1">
    <location>
        <begin position="74"/>
        <end position="95"/>
    </location>
</feature>
<dbReference type="RefSeq" id="WP_151424413.1">
    <property type="nucleotide sequence ID" value="NZ_CANKVH010000012.1"/>
</dbReference>
<keyword evidence="1" id="KW-1133">Transmembrane helix</keyword>